<dbReference type="RefSeq" id="WP_281366917.1">
    <property type="nucleotide sequence ID" value="NZ_JACBZX010000001.1"/>
</dbReference>
<gene>
    <name evidence="2" type="ORF">BJY28_001853</name>
</gene>
<evidence type="ECO:0000313" key="2">
    <source>
        <dbReference type="EMBL" id="NYG37384.1"/>
    </source>
</evidence>
<feature type="chain" id="PRO_5039545412" evidence="1">
    <location>
        <begin position="21"/>
        <end position="43"/>
    </location>
</feature>
<comment type="caution">
    <text evidence="2">The sequence shown here is derived from an EMBL/GenBank/DDBJ whole genome shotgun (WGS) entry which is preliminary data.</text>
</comment>
<accession>A0A852XAJ6</accession>
<reference evidence="2 3" key="1">
    <citation type="submission" date="2020-07" db="EMBL/GenBank/DDBJ databases">
        <title>Sequencing the genomes of 1000 actinobacteria strains.</title>
        <authorList>
            <person name="Klenk H.-P."/>
        </authorList>
    </citation>
    <scope>NUCLEOTIDE SEQUENCE [LARGE SCALE GENOMIC DNA]</scope>
    <source>
        <strain evidence="2 3">DSM 24723</strain>
    </source>
</reference>
<feature type="signal peptide" evidence="1">
    <location>
        <begin position="1"/>
        <end position="20"/>
    </location>
</feature>
<dbReference type="EMBL" id="JACBZX010000001">
    <property type="protein sequence ID" value="NYG37384.1"/>
    <property type="molecule type" value="Genomic_DNA"/>
</dbReference>
<sequence length="43" mass="4281">MKRSLSMLAISLAVVATSIAGSGASTARSIGYDWAGPAAVVSR</sequence>
<dbReference type="AlphaFoldDB" id="A0A852XAJ6"/>
<protein>
    <submittedName>
        <fullName evidence="2">Uncharacterized protein</fullName>
    </submittedName>
</protein>
<dbReference type="Proteomes" id="UP000592181">
    <property type="component" value="Unassembled WGS sequence"/>
</dbReference>
<keyword evidence="3" id="KW-1185">Reference proteome</keyword>
<keyword evidence="1" id="KW-0732">Signal</keyword>
<proteinExistence type="predicted"/>
<evidence type="ECO:0000313" key="3">
    <source>
        <dbReference type="Proteomes" id="UP000592181"/>
    </source>
</evidence>
<name>A0A852XAJ6_9MICO</name>
<evidence type="ECO:0000256" key="1">
    <source>
        <dbReference type="SAM" id="SignalP"/>
    </source>
</evidence>
<organism evidence="2 3">
    <name type="scientific">Janibacter alkaliphilus</name>
    <dbReference type="NCBI Taxonomy" id="1069963"/>
    <lineage>
        <taxon>Bacteria</taxon>
        <taxon>Bacillati</taxon>
        <taxon>Actinomycetota</taxon>
        <taxon>Actinomycetes</taxon>
        <taxon>Micrococcales</taxon>
        <taxon>Intrasporangiaceae</taxon>
        <taxon>Janibacter</taxon>
    </lineage>
</organism>